<dbReference type="SUPFAM" id="SSF56235">
    <property type="entry name" value="N-terminal nucleophile aminohydrolases (Ntn hydrolases)"/>
    <property type="match status" value="1"/>
</dbReference>
<dbReference type="Gene3D" id="3.60.20.10">
    <property type="entry name" value="Glutamine Phosphoribosylpyrophosphate, subunit 1, domain 1"/>
    <property type="match status" value="1"/>
</dbReference>
<evidence type="ECO:0000313" key="1">
    <source>
        <dbReference type="EMBL" id="GEP53635.1"/>
    </source>
</evidence>
<dbReference type="PANTHER" id="PTHR39328">
    <property type="entry name" value="BLL2871 PROTEIN"/>
    <property type="match status" value="1"/>
</dbReference>
<dbReference type="Proteomes" id="UP000321058">
    <property type="component" value="Unassembled WGS sequence"/>
</dbReference>
<sequence>MTFTLVARCPRTGQMGIGIATYSICVGLYCNGLRANVGATMSQAFVNQGNNTLALRLLAEGFSPTHVLDELKANDPDFAYRQVAVIDRDGRAAAYSGPKTRGWSGHKIGDGYVSMGNVLAGPEVVDAIATGYEKYADESFERRLLRAIEAGRDAGGQVGNDGHLTERSAGLFVYGNHDHAELDLRVDLHDKAIDDLRRAFEEYDLYRGYYRDRGKNPREAIPQVEFATRLANREAAQ</sequence>
<gene>
    <name evidence="1" type="ORF">RSO01_08010</name>
</gene>
<reference evidence="1 2" key="1">
    <citation type="submission" date="2019-07" db="EMBL/GenBank/DDBJ databases">
        <title>Whole genome shotgun sequence of Reyranella soli NBRC 108950.</title>
        <authorList>
            <person name="Hosoyama A."/>
            <person name="Uohara A."/>
            <person name="Ohji S."/>
            <person name="Ichikawa N."/>
        </authorList>
    </citation>
    <scope>NUCLEOTIDE SEQUENCE [LARGE SCALE GENOMIC DNA]</scope>
    <source>
        <strain evidence="1 2">NBRC 108950</strain>
    </source>
</reference>
<accession>A0A512N3T3</accession>
<evidence type="ECO:0000313" key="2">
    <source>
        <dbReference type="Proteomes" id="UP000321058"/>
    </source>
</evidence>
<dbReference type="EMBL" id="BKAJ01000013">
    <property type="protein sequence ID" value="GEP53635.1"/>
    <property type="molecule type" value="Genomic_DNA"/>
</dbReference>
<dbReference type="OrthoDB" id="9790012at2"/>
<dbReference type="PANTHER" id="PTHR39328:SF1">
    <property type="entry name" value="BLL2871 PROTEIN"/>
    <property type="match status" value="1"/>
</dbReference>
<keyword evidence="2" id="KW-1185">Reference proteome</keyword>
<protein>
    <recommendedName>
        <fullName evidence="3">Pilus assembly protein</fullName>
    </recommendedName>
</protein>
<dbReference type="AlphaFoldDB" id="A0A512N3T3"/>
<comment type="caution">
    <text evidence="1">The sequence shown here is derived from an EMBL/GenBank/DDBJ whole genome shotgun (WGS) entry which is preliminary data.</text>
</comment>
<dbReference type="RefSeq" id="WP_147146465.1">
    <property type="nucleotide sequence ID" value="NZ_BKAJ01000013.1"/>
</dbReference>
<organism evidence="1 2">
    <name type="scientific">Reyranella soli</name>
    <dbReference type="NCBI Taxonomy" id="1230389"/>
    <lineage>
        <taxon>Bacteria</taxon>
        <taxon>Pseudomonadati</taxon>
        <taxon>Pseudomonadota</taxon>
        <taxon>Alphaproteobacteria</taxon>
        <taxon>Hyphomicrobiales</taxon>
        <taxon>Reyranellaceae</taxon>
        <taxon>Reyranella</taxon>
    </lineage>
</organism>
<dbReference type="InterPro" id="IPR029055">
    <property type="entry name" value="Ntn_hydrolases_N"/>
</dbReference>
<evidence type="ECO:0008006" key="3">
    <source>
        <dbReference type="Google" id="ProtNLM"/>
    </source>
</evidence>
<dbReference type="InterPro" id="IPR010430">
    <property type="entry name" value="DUF1028"/>
</dbReference>
<name>A0A512N3T3_9HYPH</name>
<proteinExistence type="predicted"/>
<dbReference type="Pfam" id="PF06267">
    <property type="entry name" value="DUF1028"/>
    <property type="match status" value="1"/>
</dbReference>